<sequence>MSATKKASAKSAASKKSAPRAPAAHPSWIDMIKVGAYDPVAHTVAVKWRTGARGRARWARLTLWAKREVGSLPAVPFVLYSLYALQRYVEDKYGLDIGAAQVSQLSKAINHGAEKGILVLPKGPSGRVKLPPKSQRPADASATKENKPDAKPVKTKALAKSTTAGKTAAPKKAPATKKAPAAKPVAAKKAAPTKTAAKSSTTTKAKAVPAKKAAAPAVKKAPVKKAVAPVKKSATASKRDSAKKSVTGKTPAGRKATTRASGTKSTSRAAKAAKKS</sequence>
<feature type="compositionally biased region" description="Low complexity" evidence="2">
    <location>
        <begin position="258"/>
        <end position="270"/>
    </location>
</feature>
<dbReference type="OMA" id="IKNHYKV"/>
<accession>A0A060S4X4</accession>
<proteinExistence type="predicted"/>
<organism evidence="4 5">
    <name type="scientific">Pycnoporus cinnabarinus</name>
    <name type="common">Cinnabar-red polypore</name>
    <name type="synonym">Trametes cinnabarina</name>
    <dbReference type="NCBI Taxonomy" id="5643"/>
    <lineage>
        <taxon>Eukaryota</taxon>
        <taxon>Fungi</taxon>
        <taxon>Dikarya</taxon>
        <taxon>Basidiomycota</taxon>
        <taxon>Agaricomycotina</taxon>
        <taxon>Agaricomycetes</taxon>
        <taxon>Polyporales</taxon>
        <taxon>Polyporaceae</taxon>
        <taxon>Trametes</taxon>
    </lineage>
</organism>
<dbReference type="AlphaFoldDB" id="A0A060S4X4"/>
<feature type="region of interest" description="Disordered" evidence="2">
    <location>
        <begin position="1"/>
        <end position="22"/>
    </location>
</feature>
<keyword evidence="5" id="KW-1185">Reference proteome</keyword>
<feature type="compositionally biased region" description="Low complexity" evidence="2">
    <location>
        <begin position="155"/>
        <end position="236"/>
    </location>
</feature>
<reference evidence="4" key="1">
    <citation type="submission" date="2014-01" db="EMBL/GenBank/DDBJ databases">
        <title>The genome of the white-rot fungus Pycnoporus cinnabarinus: a basidiomycete model with a versatile arsenal for lignocellulosic biomass breakdown.</title>
        <authorList>
            <person name="Levasseur A."/>
            <person name="Lomascolo A."/>
            <person name="Ruiz-Duenas F.J."/>
            <person name="Uzan E."/>
            <person name="Piumi F."/>
            <person name="Kues U."/>
            <person name="Ram A.F.J."/>
            <person name="Murat C."/>
            <person name="Haon M."/>
            <person name="Benoit I."/>
            <person name="Arfi Y."/>
            <person name="Chevret D."/>
            <person name="Drula E."/>
            <person name="Kwon M.J."/>
            <person name="Gouret P."/>
            <person name="Lesage-Meessen L."/>
            <person name="Lombard V."/>
            <person name="Mariette J."/>
            <person name="Noirot C."/>
            <person name="Park J."/>
            <person name="Patyshakuliyeva A."/>
            <person name="Wieneger R.A.B."/>
            <person name="Wosten H.A.B."/>
            <person name="Martin F."/>
            <person name="Coutinho P.M."/>
            <person name="de Vries R."/>
            <person name="Martinez A.T."/>
            <person name="Klopp C."/>
            <person name="Pontarotti P."/>
            <person name="Henrissat B."/>
            <person name="Record E."/>
        </authorList>
    </citation>
    <scope>NUCLEOTIDE SEQUENCE [LARGE SCALE GENOMIC DNA]</scope>
    <source>
        <strain evidence="4">BRFM137</strain>
    </source>
</reference>
<dbReference type="HOGENOM" id="CLU_052897_3_0_1"/>
<evidence type="ECO:0000256" key="1">
    <source>
        <dbReference type="ARBA" id="ARBA00020833"/>
    </source>
</evidence>
<feature type="domain" description="H15" evidence="3">
    <location>
        <begin position="54"/>
        <end position="132"/>
    </location>
</feature>
<dbReference type="Proteomes" id="UP000029665">
    <property type="component" value="Unassembled WGS sequence"/>
</dbReference>
<dbReference type="SUPFAM" id="SSF46785">
    <property type="entry name" value="Winged helix' DNA-binding domain"/>
    <property type="match status" value="1"/>
</dbReference>
<dbReference type="InterPro" id="IPR036388">
    <property type="entry name" value="WH-like_DNA-bd_sf"/>
</dbReference>
<dbReference type="GO" id="GO:0000786">
    <property type="term" value="C:nucleosome"/>
    <property type="evidence" value="ECO:0007669"/>
    <property type="project" value="InterPro"/>
</dbReference>
<comment type="caution">
    <text evidence="4">The sequence shown here is derived from an EMBL/GenBank/DDBJ whole genome shotgun (WGS) entry which is preliminary data.</text>
</comment>
<dbReference type="GO" id="GO:0003677">
    <property type="term" value="F:DNA binding"/>
    <property type="evidence" value="ECO:0007669"/>
    <property type="project" value="InterPro"/>
</dbReference>
<dbReference type="STRING" id="5643.A0A060S4X4"/>
<feature type="region of interest" description="Disordered" evidence="2">
    <location>
        <begin position="120"/>
        <end position="276"/>
    </location>
</feature>
<name>A0A060S4X4_PYCCI</name>
<protein>
    <recommendedName>
        <fullName evidence="1">Histone H1</fullName>
    </recommendedName>
</protein>
<dbReference type="OrthoDB" id="1110759at2759"/>
<evidence type="ECO:0000256" key="2">
    <source>
        <dbReference type="SAM" id="MobiDB-lite"/>
    </source>
</evidence>
<dbReference type="Pfam" id="PF00538">
    <property type="entry name" value="Linker_histone"/>
    <property type="match status" value="1"/>
</dbReference>
<dbReference type="InterPro" id="IPR005818">
    <property type="entry name" value="Histone_H1/H5_H15"/>
</dbReference>
<evidence type="ECO:0000259" key="3">
    <source>
        <dbReference type="PROSITE" id="PS51504"/>
    </source>
</evidence>
<feature type="compositionally biased region" description="Basic and acidic residues" evidence="2">
    <location>
        <begin position="142"/>
        <end position="152"/>
    </location>
</feature>
<gene>
    <name evidence="4" type="ORF">BN946_scf184575.g5</name>
</gene>
<dbReference type="Gene3D" id="1.10.10.10">
    <property type="entry name" value="Winged helix-like DNA-binding domain superfamily/Winged helix DNA-binding domain"/>
    <property type="match status" value="1"/>
</dbReference>
<dbReference type="InterPro" id="IPR036390">
    <property type="entry name" value="WH_DNA-bd_sf"/>
</dbReference>
<dbReference type="GO" id="GO:0006334">
    <property type="term" value="P:nucleosome assembly"/>
    <property type="evidence" value="ECO:0007669"/>
    <property type="project" value="InterPro"/>
</dbReference>
<dbReference type="EMBL" id="CCBP010000038">
    <property type="protein sequence ID" value="CDO69380.1"/>
    <property type="molecule type" value="Genomic_DNA"/>
</dbReference>
<evidence type="ECO:0000313" key="5">
    <source>
        <dbReference type="Proteomes" id="UP000029665"/>
    </source>
</evidence>
<evidence type="ECO:0000313" key="4">
    <source>
        <dbReference type="EMBL" id="CDO69380.1"/>
    </source>
</evidence>
<dbReference type="PROSITE" id="PS51504">
    <property type="entry name" value="H15"/>
    <property type="match status" value="1"/>
</dbReference>